<reference evidence="1" key="1">
    <citation type="submission" date="2023-01" db="EMBL/GenBank/DDBJ databases">
        <title>Sulfurovum sp. zt1-1 genome assembly.</title>
        <authorList>
            <person name="Wang J."/>
        </authorList>
    </citation>
    <scope>NUCLEOTIDE SEQUENCE</scope>
    <source>
        <strain evidence="1">Zt1-1</strain>
    </source>
</reference>
<dbReference type="Proteomes" id="UP001169069">
    <property type="component" value="Unassembled WGS sequence"/>
</dbReference>
<dbReference type="EMBL" id="JAQIBD010000001">
    <property type="protein sequence ID" value="MDM5270788.1"/>
    <property type="molecule type" value="Genomic_DNA"/>
</dbReference>
<comment type="caution">
    <text evidence="1">The sequence shown here is derived from an EMBL/GenBank/DDBJ whole genome shotgun (WGS) entry which is preliminary data.</text>
</comment>
<gene>
    <name evidence="1" type="ORF">PGH07_01200</name>
</gene>
<proteinExistence type="predicted"/>
<protein>
    <submittedName>
        <fullName evidence="1">McrC family protein</fullName>
    </submittedName>
</protein>
<keyword evidence="2" id="KW-1185">Reference proteome</keyword>
<accession>A0ABT7QVC2</accession>
<organism evidence="1 2">
    <name type="scientific">Sulfurovum zhangzhouensis</name>
    <dbReference type="NCBI Taxonomy" id="3019067"/>
    <lineage>
        <taxon>Bacteria</taxon>
        <taxon>Pseudomonadati</taxon>
        <taxon>Campylobacterota</taxon>
        <taxon>Epsilonproteobacteria</taxon>
        <taxon>Campylobacterales</taxon>
        <taxon>Sulfurovaceae</taxon>
        <taxon>Sulfurovum</taxon>
    </lineage>
</organism>
<sequence length="442" mass="52423">MKMKNKQIKLKEYSYLFIGDKDEGKHKAVSEQTFDELEAFVLRNSDTVQFLKIGQNKRHKFIQAQNYVGVIQTKDGTTIEILPKISNLKSDKDESGKTIKSKDDKSKEILIRMLKTLKKSPFKHFNMAHLKSTKMPLLEIFITMFLDELNKLIQRGIKSDYITKEENLQYLKGKLKINDQIKRNYIHKERFFVEYQEFLSDRVENRLIKTTLLYLYKKSRSNRNQQRIREFLFIFDEISECKDVKVGFSKVRLDRQMKDYEQVLLWCRTFLLENSFSPYKGNDVAFALLFDMNLLFESYVYDYLRRKGEFESITAQDKTHHLAYHEGKGRFKLKPDIVINDGAIIADTKWKILSEDKTHQGVSQDDMYQLYAYGTKYQKCKDLYLIYPLDKVATDEGRHYHYFDGKTCTANQGLSLQVLFFDVAQDFKVYDFELPSDYDKNK</sequence>
<dbReference type="PANTHER" id="PTHR38733:SF1">
    <property type="entry name" value="TYPE IV METHYL-DIRECTED RESTRICTION ENZYME ECOKMCRBC"/>
    <property type="match status" value="1"/>
</dbReference>
<evidence type="ECO:0000313" key="2">
    <source>
        <dbReference type="Proteomes" id="UP001169069"/>
    </source>
</evidence>
<name>A0ABT7QVC2_9BACT</name>
<dbReference type="InterPro" id="IPR019292">
    <property type="entry name" value="McrC"/>
</dbReference>
<dbReference type="Pfam" id="PF10117">
    <property type="entry name" value="McrBC"/>
    <property type="match status" value="1"/>
</dbReference>
<evidence type="ECO:0000313" key="1">
    <source>
        <dbReference type="EMBL" id="MDM5270788.1"/>
    </source>
</evidence>
<dbReference type="PANTHER" id="PTHR38733">
    <property type="entry name" value="PROTEIN MCRC"/>
    <property type="match status" value="1"/>
</dbReference>